<keyword evidence="7 8" id="KW-0378">Hydrolase</keyword>
<evidence type="ECO:0000256" key="2">
    <source>
        <dbReference type="ARBA" id="ARBA00004496"/>
    </source>
</evidence>
<evidence type="ECO:0000259" key="11">
    <source>
        <dbReference type="Pfam" id="PF00561"/>
    </source>
</evidence>
<keyword evidence="4 8" id="KW-0031">Aminopeptidase</keyword>
<dbReference type="GO" id="GO:0005737">
    <property type="term" value="C:cytoplasm"/>
    <property type="evidence" value="ECO:0007669"/>
    <property type="project" value="UniProtKB-SubCell"/>
</dbReference>
<dbReference type="InterPro" id="IPR029058">
    <property type="entry name" value="AB_hydrolase_fold"/>
</dbReference>
<keyword evidence="13" id="KW-1185">Reference proteome</keyword>
<evidence type="ECO:0000256" key="10">
    <source>
        <dbReference type="RuleBase" id="RU003421"/>
    </source>
</evidence>
<feature type="active site" description="Nucleophile" evidence="9">
    <location>
        <position position="115"/>
    </location>
</feature>
<dbReference type="InterPro" id="IPR002410">
    <property type="entry name" value="Peptidase_S33"/>
</dbReference>
<dbReference type="Pfam" id="PF00561">
    <property type="entry name" value="Abhydrolase_1"/>
    <property type="match status" value="1"/>
</dbReference>
<dbReference type="OrthoDB" id="9796770at2"/>
<keyword evidence="5 8" id="KW-0963">Cytoplasm</keyword>
<accession>A0A542DR07</accession>
<dbReference type="InterPro" id="IPR000073">
    <property type="entry name" value="AB_hydrolase_1"/>
</dbReference>
<dbReference type="GO" id="GO:0006508">
    <property type="term" value="P:proteolysis"/>
    <property type="evidence" value="ECO:0007669"/>
    <property type="project" value="UniProtKB-KW"/>
</dbReference>
<dbReference type="SUPFAM" id="SSF53474">
    <property type="entry name" value="alpha/beta-Hydrolases"/>
    <property type="match status" value="1"/>
</dbReference>
<protein>
    <recommendedName>
        <fullName evidence="8 10">Proline iminopeptidase</fullName>
        <shortName evidence="8">PIP</shortName>
        <ecNumber evidence="8 10">3.4.11.5</ecNumber>
    </recommendedName>
    <alternativeName>
        <fullName evidence="8">Prolyl aminopeptidase</fullName>
    </alternativeName>
</protein>
<reference evidence="12 13" key="1">
    <citation type="submission" date="2019-06" db="EMBL/GenBank/DDBJ databases">
        <title>Sequencing the genomes of 1000 actinobacteria strains.</title>
        <authorList>
            <person name="Klenk H.-P."/>
        </authorList>
    </citation>
    <scope>NUCLEOTIDE SEQUENCE [LARGE SCALE GENOMIC DNA]</scope>
    <source>
        <strain evidence="12 13">DSM 45679</strain>
    </source>
</reference>
<evidence type="ECO:0000256" key="6">
    <source>
        <dbReference type="ARBA" id="ARBA00022670"/>
    </source>
</evidence>
<evidence type="ECO:0000313" key="13">
    <source>
        <dbReference type="Proteomes" id="UP000320876"/>
    </source>
</evidence>
<dbReference type="Proteomes" id="UP000320876">
    <property type="component" value="Unassembled WGS sequence"/>
</dbReference>
<comment type="caution">
    <text evidence="12">The sequence shown here is derived from an EMBL/GenBank/DDBJ whole genome shotgun (WGS) entry which is preliminary data.</text>
</comment>
<sequence>MAELYPHLEPYEHGMLEVGERNQVYWEACGNPEGKPALLVHGGPGSGSVSRHRRYFDPAAYRTILFDQRGCGRSRPLADDPATDMRHNTTEHLIADMELLREHLGIEKWLLHGGSWGSTLILAYAQRYPHRVSEIVLTAVTTTRRAEVDWLTRGVGRFFPEAWDRFRAGAPEAYRDGNLAAGYATLLEDPDPRVRERAARDWLTWEDTVVSLEPNGVPNAYSAHAADDMVGFVRIVTHYFANAAWLPENDLLRNAGKLAGVPGVLLHGRQDIGGPVHTAWELTQAWPGSELVVIEDSGHTGSEAMRAGILGALDRFATS</sequence>
<evidence type="ECO:0000313" key="12">
    <source>
        <dbReference type="EMBL" id="TQJ05486.1"/>
    </source>
</evidence>
<keyword evidence="6 8" id="KW-0645">Protease</keyword>
<dbReference type="AlphaFoldDB" id="A0A542DR07"/>
<comment type="subcellular location">
    <subcellularLocation>
        <location evidence="2 8">Cytoplasm</location>
    </subcellularLocation>
</comment>
<organism evidence="12 13">
    <name type="scientific">Amycolatopsis cihanbeyliensis</name>
    <dbReference type="NCBI Taxonomy" id="1128664"/>
    <lineage>
        <taxon>Bacteria</taxon>
        <taxon>Bacillati</taxon>
        <taxon>Actinomycetota</taxon>
        <taxon>Actinomycetes</taxon>
        <taxon>Pseudonocardiales</taxon>
        <taxon>Pseudonocardiaceae</taxon>
        <taxon>Amycolatopsis</taxon>
    </lineage>
</organism>
<comment type="catalytic activity">
    <reaction evidence="1 8 10">
        <text>Release of N-terminal proline from a peptide.</text>
        <dbReference type="EC" id="3.4.11.5"/>
    </reaction>
</comment>
<feature type="domain" description="AB hydrolase-1" evidence="11">
    <location>
        <begin position="38"/>
        <end position="300"/>
    </location>
</feature>
<evidence type="ECO:0000256" key="3">
    <source>
        <dbReference type="ARBA" id="ARBA00010088"/>
    </source>
</evidence>
<dbReference type="NCBIfam" id="TIGR01249">
    <property type="entry name" value="pro_imino_pep_1"/>
    <property type="match status" value="1"/>
</dbReference>
<feature type="active site" description="Proton donor" evidence="9">
    <location>
        <position position="299"/>
    </location>
</feature>
<evidence type="ECO:0000256" key="9">
    <source>
        <dbReference type="PIRSR" id="PIRSR006431-1"/>
    </source>
</evidence>
<name>A0A542DR07_AMYCI</name>
<proteinExistence type="inferred from homology"/>
<dbReference type="EC" id="3.4.11.5" evidence="8 10"/>
<evidence type="ECO:0000256" key="7">
    <source>
        <dbReference type="ARBA" id="ARBA00022801"/>
    </source>
</evidence>
<evidence type="ECO:0000256" key="4">
    <source>
        <dbReference type="ARBA" id="ARBA00022438"/>
    </source>
</evidence>
<evidence type="ECO:0000256" key="5">
    <source>
        <dbReference type="ARBA" id="ARBA00022490"/>
    </source>
</evidence>
<dbReference type="RefSeq" id="WP_142001005.1">
    <property type="nucleotide sequence ID" value="NZ_VFML01000001.1"/>
</dbReference>
<evidence type="ECO:0000256" key="8">
    <source>
        <dbReference type="PIRNR" id="PIRNR006431"/>
    </source>
</evidence>
<comment type="similarity">
    <text evidence="3 8 10">Belongs to the peptidase S33 family.</text>
</comment>
<dbReference type="GO" id="GO:0004177">
    <property type="term" value="F:aminopeptidase activity"/>
    <property type="evidence" value="ECO:0007669"/>
    <property type="project" value="UniProtKB-UniRule"/>
</dbReference>
<dbReference type="PRINTS" id="PR00793">
    <property type="entry name" value="PROAMNOPTASE"/>
</dbReference>
<gene>
    <name evidence="12" type="ORF">FB471_5320</name>
</gene>
<dbReference type="PIRSF" id="PIRSF006431">
    <property type="entry name" value="Pept_S33"/>
    <property type="match status" value="1"/>
</dbReference>
<evidence type="ECO:0000256" key="1">
    <source>
        <dbReference type="ARBA" id="ARBA00001585"/>
    </source>
</evidence>
<feature type="active site" evidence="9">
    <location>
        <position position="271"/>
    </location>
</feature>
<dbReference type="PRINTS" id="PR00111">
    <property type="entry name" value="ABHYDROLASE"/>
</dbReference>
<dbReference type="InterPro" id="IPR005944">
    <property type="entry name" value="Pro_iminopeptidase"/>
</dbReference>
<dbReference type="EMBL" id="VFML01000001">
    <property type="protein sequence ID" value="TQJ05486.1"/>
    <property type="molecule type" value="Genomic_DNA"/>
</dbReference>
<dbReference type="PANTHER" id="PTHR43722:SF1">
    <property type="entry name" value="PROLINE IMINOPEPTIDASE"/>
    <property type="match status" value="1"/>
</dbReference>
<dbReference type="PANTHER" id="PTHR43722">
    <property type="entry name" value="PROLINE IMINOPEPTIDASE"/>
    <property type="match status" value="1"/>
</dbReference>
<dbReference type="Gene3D" id="3.40.50.1820">
    <property type="entry name" value="alpha/beta hydrolase"/>
    <property type="match status" value="1"/>
</dbReference>